<gene>
    <name evidence="2" type="ORF">UR23_C0039G0006</name>
</gene>
<feature type="transmembrane region" description="Helical" evidence="1">
    <location>
        <begin position="65"/>
        <end position="86"/>
    </location>
</feature>
<name>A0A0G0B6G3_9BACT</name>
<keyword evidence="1" id="KW-1133">Transmembrane helix</keyword>
<accession>A0A0G0B6G3</accession>
<keyword evidence="1" id="KW-0472">Membrane</keyword>
<comment type="caution">
    <text evidence="2">The sequence shown here is derived from an EMBL/GenBank/DDBJ whole genome shotgun (WGS) entry which is preliminary data.</text>
</comment>
<evidence type="ECO:0000256" key="1">
    <source>
        <dbReference type="SAM" id="Phobius"/>
    </source>
</evidence>
<evidence type="ECO:0000313" key="2">
    <source>
        <dbReference type="EMBL" id="KKP34420.1"/>
    </source>
</evidence>
<keyword evidence="1" id="KW-0812">Transmembrane</keyword>
<reference evidence="2 3" key="1">
    <citation type="journal article" date="2015" name="Nature">
        <title>rRNA introns, odd ribosomes, and small enigmatic genomes across a large radiation of phyla.</title>
        <authorList>
            <person name="Brown C.T."/>
            <person name="Hug L.A."/>
            <person name="Thomas B.C."/>
            <person name="Sharon I."/>
            <person name="Castelle C.J."/>
            <person name="Singh A."/>
            <person name="Wilkins M.J."/>
            <person name="Williams K.H."/>
            <person name="Banfield J.F."/>
        </authorList>
    </citation>
    <scope>NUCLEOTIDE SEQUENCE [LARGE SCALE GENOMIC DNA]</scope>
</reference>
<feature type="transmembrane region" description="Helical" evidence="1">
    <location>
        <begin position="35"/>
        <end position="53"/>
    </location>
</feature>
<dbReference type="EMBL" id="LBOK01000039">
    <property type="protein sequence ID" value="KKP34420.1"/>
    <property type="molecule type" value="Genomic_DNA"/>
</dbReference>
<dbReference type="AlphaFoldDB" id="A0A0G0B6G3"/>
<feature type="transmembrane region" description="Helical" evidence="1">
    <location>
        <begin position="98"/>
        <end position="114"/>
    </location>
</feature>
<dbReference type="Proteomes" id="UP000034349">
    <property type="component" value="Unassembled WGS sequence"/>
</dbReference>
<proteinExistence type="predicted"/>
<protein>
    <submittedName>
        <fullName evidence="2">Uncharacterized protein</fullName>
    </submittedName>
</protein>
<sequence length="118" mass="13844">MNKQLLKDALGWGSLLWFIGYILGIVLFMMVPPAILGWVIMPIGTVLTLWVLFKKIKSVSFNYYLSLAVVWTLIAIIFDYFFLVKLFKPADGYYKLDVYLYYILTFVLPFIALWKKKK</sequence>
<organism evidence="2 3">
    <name type="scientific">Candidatus Roizmanbacteria bacterium GW2011_GWA2_32_13</name>
    <dbReference type="NCBI Taxonomy" id="1618475"/>
    <lineage>
        <taxon>Bacteria</taxon>
        <taxon>Candidatus Roizmaniibacteriota</taxon>
    </lineage>
</organism>
<evidence type="ECO:0000313" key="3">
    <source>
        <dbReference type="Proteomes" id="UP000034349"/>
    </source>
</evidence>
<feature type="transmembrane region" description="Helical" evidence="1">
    <location>
        <begin position="9"/>
        <end position="29"/>
    </location>
</feature>